<dbReference type="PANTHER" id="PTHR37806">
    <property type="entry name" value="LMO0724 PROTEIN"/>
    <property type="match status" value="1"/>
</dbReference>
<feature type="domain" description="Peptidase C39-like" evidence="1">
    <location>
        <begin position="103"/>
        <end position="263"/>
    </location>
</feature>
<reference evidence="3" key="1">
    <citation type="journal article" date="2019" name="Int. J. Syst. Evol. Microbiol.">
        <title>The Global Catalogue of Microorganisms (GCM) 10K type strain sequencing project: providing services to taxonomists for standard genome sequencing and annotation.</title>
        <authorList>
            <consortium name="The Broad Institute Genomics Platform"/>
            <consortium name="The Broad Institute Genome Sequencing Center for Infectious Disease"/>
            <person name="Wu L."/>
            <person name="Ma J."/>
        </authorList>
    </citation>
    <scope>NUCLEOTIDE SEQUENCE [LARGE SCALE GENOMIC DNA]</scope>
    <source>
        <strain evidence="3">CGMCC 1.15353</strain>
    </source>
</reference>
<evidence type="ECO:0000313" key="2">
    <source>
        <dbReference type="EMBL" id="GGC97651.1"/>
    </source>
</evidence>
<dbReference type="RefSeq" id="WP_229721074.1">
    <property type="nucleotide sequence ID" value="NZ_BMIN01000001.1"/>
</dbReference>
<evidence type="ECO:0000313" key="3">
    <source>
        <dbReference type="Proteomes" id="UP000642571"/>
    </source>
</evidence>
<organism evidence="2 3">
    <name type="scientific">Pontibacillus salipaludis</name>
    <dbReference type="NCBI Taxonomy" id="1697394"/>
    <lineage>
        <taxon>Bacteria</taxon>
        <taxon>Bacillati</taxon>
        <taxon>Bacillota</taxon>
        <taxon>Bacilli</taxon>
        <taxon>Bacillales</taxon>
        <taxon>Bacillaceae</taxon>
        <taxon>Pontibacillus</taxon>
    </lineage>
</organism>
<dbReference type="Gene3D" id="3.90.70.10">
    <property type="entry name" value="Cysteine proteinases"/>
    <property type="match status" value="1"/>
</dbReference>
<proteinExistence type="predicted"/>
<name>A0ABQ1PIG5_9BACI</name>
<accession>A0ABQ1PIG5</accession>
<comment type="caution">
    <text evidence="2">The sequence shown here is derived from an EMBL/GenBank/DDBJ whole genome shotgun (WGS) entry which is preliminary data.</text>
</comment>
<dbReference type="PANTHER" id="PTHR37806:SF1">
    <property type="entry name" value="PEPTIDASE C39-LIKE DOMAIN-CONTAINING PROTEIN"/>
    <property type="match status" value="1"/>
</dbReference>
<sequence length="290" mass="32495">MSNLAHKGVHMNNIKLFIPVILAFTFNTSFSSIDEPTVNIVREMESNSVSFENLDPLFLTGDVSYVSSKLLSQKVRWDVTDYNLYATVQGEEDLKGESFKNPLNVPLLNQMDAPRLYNGCEVTSLAMVLNYHNVDVKKNELANQIDRVPLTYSNGLKGNPNEGFVGDMENGPGLSVYHGPIYELAKSYVGERAVDLTGSDPETLYEYVKVGKPIWVITTGNFAPANDFKTWNTPHGEVDVSYSVHSVVITGYSEEYVYINNPYGEKNQKVDRHLFEQAFKQMGSQAIVIK</sequence>
<dbReference type="EMBL" id="BMIN01000001">
    <property type="protein sequence ID" value="GGC97651.1"/>
    <property type="molecule type" value="Genomic_DNA"/>
</dbReference>
<keyword evidence="3" id="KW-1185">Reference proteome</keyword>
<evidence type="ECO:0000259" key="1">
    <source>
        <dbReference type="Pfam" id="PF13529"/>
    </source>
</evidence>
<dbReference type="CDD" id="cd02549">
    <property type="entry name" value="Peptidase_C39A"/>
    <property type="match status" value="1"/>
</dbReference>
<dbReference type="InterPro" id="IPR039564">
    <property type="entry name" value="Peptidase_C39-like"/>
</dbReference>
<dbReference type="Proteomes" id="UP000642571">
    <property type="component" value="Unassembled WGS sequence"/>
</dbReference>
<protein>
    <recommendedName>
        <fullName evidence="1">Peptidase C39-like domain-containing protein</fullName>
    </recommendedName>
</protein>
<dbReference type="Pfam" id="PF13529">
    <property type="entry name" value="Peptidase_C39_2"/>
    <property type="match status" value="1"/>
</dbReference>
<gene>
    <name evidence="2" type="ORF">GCM10011389_00990</name>
</gene>
<dbReference type="InterPro" id="IPR039563">
    <property type="entry name" value="Peptidase_C39_single_dom"/>
</dbReference>